<dbReference type="AlphaFoldDB" id="A0A4R6SD94"/>
<accession>A0A4R6SD94</accession>
<dbReference type="PROSITE" id="PS51168">
    <property type="entry name" value="CHORISMATE_MUT_2"/>
    <property type="match status" value="1"/>
</dbReference>
<comment type="pathway">
    <text evidence="1">Metabolic intermediate biosynthesis; prephenate biosynthesis; prephenate from chorismate: step 1/1.</text>
</comment>
<organism evidence="7 8">
    <name type="scientific">Labedaea rhizosphaerae</name>
    <dbReference type="NCBI Taxonomy" id="598644"/>
    <lineage>
        <taxon>Bacteria</taxon>
        <taxon>Bacillati</taxon>
        <taxon>Actinomycetota</taxon>
        <taxon>Actinomycetes</taxon>
        <taxon>Pseudonocardiales</taxon>
        <taxon>Pseudonocardiaceae</taxon>
        <taxon>Labedaea</taxon>
    </lineage>
</organism>
<dbReference type="SMART" id="SM00830">
    <property type="entry name" value="CM_2"/>
    <property type="match status" value="1"/>
</dbReference>
<evidence type="ECO:0000313" key="7">
    <source>
        <dbReference type="EMBL" id="TDP98079.1"/>
    </source>
</evidence>
<dbReference type="EMBL" id="SNXZ01000003">
    <property type="protein sequence ID" value="TDP98079.1"/>
    <property type="molecule type" value="Genomic_DNA"/>
</dbReference>
<dbReference type="InterPro" id="IPR051331">
    <property type="entry name" value="Chorismate_mutase-related"/>
</dbReference>
<dbReference type="InterPro" id="IPR006311">
    <property type="entry name" value="TAT_signal"/>
</dbReference>
<sequence>MGPTPVPRKVPLVRLRAFLAAGVAGAAVVTAAVALAPAASAQANNESFVTLVDVSAQRALIADDVAAFKFNTGGSIEDPAREQVLLDSVADQSTQLGVDPAVAQAIFRDEIDGNKIVQYGLFDLWTAHPELTPTEWPDLTTVIRPELDKITTELMDQIKATSDLQVAKNCGEQLDAATNVVEQRRNLDRLHSQALHHALARVCHS</sequence>
<dbReference type="NCBIfam" id="TIGR01806">
    <property type="entry name" value="CM_mono2"/>
    <property type="match status" value="1"/>
</dbReference>
<dbReference type="NCBIfam" id="NF006741">
    <property type="entry name" value="PRK09269.1"/>
    <property type="match status" value="1"/>
</dbReference>
<evidence type="ECO:0000256" key="3">
    <source>
        <dbReference type="ARBA" id="ARBA00022729"/>
    </source>
</evidence>
<dbReference type="GO" id="GO:0009697">
    <property type="term" value="P:salicylic acid biosynthetic process"/>
    <property type="evidence" value="ECO:0007669"/>
    <property type="project" value="TreeGrafter"/>
</dbReference>
<evidence type="ECO:0000259" key="6">
    <source>
        <dbReference type="PROSITE" id="PS51168"/>
    </source>
</evidence>
<dbReference type="GO" id="GO:0046417">
    <property type="term" value="P:chorismate metabolic process"/>
    <property type="evidence" value="ECO:0007669"/>
    <property type="project" value="InterPro"/>
</dbReference>
<gene>
    <name evidence="7" type="ORF">EV186_1031059</name>
</gene>
<dbReference type="InterPro" id="IPR036979">
    <property type="entry name" value="CM_dom_sf"/>
</dbReference>
<dbReference type="PROSITE" id="PS51318">
    <property type="entry name" value="TAT"/>
    <property type="match status" value="1"/>
</dbReference>
<dbReference type="InterPro" id="IPR008240">
    <property type="entry name" value="Chorismate_mutase_periplasmic"/>
</dbReference>
<protein>
    <recommendedName>
        <fullName evidence="2">chorismate mutase</fullName>
        <ecNumber evidence="2">5.4.99.5</ecNumber>
    </recommendedName>
</protein>
<evidence type="ECO:0000256" key="2">
    <source>
        <dbReference type="ARBA" id="ARBA00012404"/>
    </source>
</evidence>
<evidence type="ECO:0000256" key="4">
    <source>
        <dbReference type="ARBA" id="ARBA00023235"/>
    </source>
</evidence>
<name>A0A4R6SD94_LABRH</name>
<evidence type="ECO:0000313" key="8">
    <source>
        <dbReference type="Proteomes" id="UP000295444"/>
    </source>
</evidence>
<feature type="chain" id="PRO_5020754987" description="chorismate mutase" evidence="5">
    <location>
        <begin position="27"/>
        <end position="205"/>
    </location>
</feature>
<keyword evidence="3 5" id="KW-0732">Signal</keyword>
<dbReference type="GO" id="GO:0004106">
    <property type="term" value="F:chorismate mutase activity"/>
    <property type="evidence" value="ECO:0007669"/>
    <property type="project" value="UniProtKB-EC"/>
</dbReference>
<evidence type="ECO:0000256" key="1">
    <source>
        <dbReference type="ARBA" id="ARBA00004817"/>
    </source>
</evidence>
<evidence type="ECO:0000256" key="5">
    <source>
        <dbReference type="SAM" id="SignalP"/>
    </source>
</evidence>
<dbReference type="InterPro" id="IPR036263">
    <property type="entry name" value="Chorismate_II_sf"/>
</dbReference>
<dbReference type="SUPFAM" id="SSF48600">
    <property type="entry name" value="Chorismate mutase II"/>
    <property type="match status" value="1"/>
</dbReference>
<feature type="domain" description="Chorismate mutase" evidence="6">
    <location>
        <begin position="30"/>
        <end position="122"/>
    </location>
</feature>
<dbReference type="EC" id="5.4.99.5" evidence="2"/>
<dbReference type="Proteomes" id="UP000295444">
    <property type="component" value="Unassembled WGS sequence"/>
</dbReference>
<dbReference type="OrthoDB" id="3825510at2"/>
<dbReference type="Pfam" id="PF01817">
    <property type="entry name" value="CM_2"/>
    <property type="match status" value="1"/>
</dbReference>
<dbReference type="InterPro" id="IPR002701">
    <property type="entry name" value="CM_II_prokaryot"/>
</dbReference>
<reference evidence="7 8" key="1">
    <citation type="submission" date="2019-03" db="EMBL/GenBank/DDBJ databases">
        <title>Genomic Encyclopedia of Type Strains, Phase IV (KMG-IV): sequencing the most valuable type-strain genomes for metagenomic binning, comparative biology and taxonomic classification.</title>
        <authorList>
            <person name="Goeker M."/>
        </authorList>
    </citation>
    <scope>NUCLEOTIDE SEQUENCE [LARGE SCALE GENOMIC DNA]</scope>
    <source>
        <strain evidence="7 8">DSM 45361</strain>
    </source>
</reference>
<dbReference type="UniPathway" id="UPA00120">
    <property type="reaction ID" value="UER00203"/>
</dbReference>
<dbReference type="PANTHER" id="PTHR38041:SF2">
    <property type="entry name" value="SECRETED CHORISMATE MUTASE"/>
    <property type="match status" value="1"/>
</dbReference>
<feature type="signal peptide" evidence="5">
    <location>
        <begin position="1"/>
        <end position="26"/>
    </location>
</feature>
<dbReference type="Gene3D" id="1.20.59.10">
    <property type="entry name" value="Chorismate mutase"/>
    <property type="match status" value="1"/>
</dbReference>
<keyword evidence="8" id="KW-1185">Reference proteome</keyword>
<comment type="caution">
    <text evidence="7">The sequence shown here is derived from an EMBL/GenBank/DDBJ whole genome shotgun (WGS) entry which is preliminary data.</text>
</comment>
<dbReference type="PANTHER" id="PTHR38041">
    <property type="entry name" value="CHORISMATE MUTASE"/>
    <property type="match status" value="1"/>
</dbReference>
<keyword evidence="4" id="KW-0413">Isomerase</keyword>
<proteinExistence type="predicted"/>